<feature type="domain" description="Ig-like" evidence="22">
    <location>
        <begin position="1064"/>
        <end position="1168"/>
    </location>
</feature>
<evidence type="ECO:0000256" key="18">
    <source>
        <dbReference type="ARBA" id="ARBA00044530"/>
    </source>
</evidence>
<feature type="compositionally biased region" description="Polar residues" evidence="20">
    <location>
        <begin position="869"/>
        <end position="878"/>
    </location>
</feature>
<keyword evidence="17" id="KW-0393">Immunoglobulin domain</keyword>
<keyword evidence="6 21" id="KW-0812">Transmembrane</keyword>
<evidence type="ECO:0000256" key="4">
    <source>
        <dbReference type="ARBA" id="ARBA00022461"/>
    </source>
</evidence>
<dbReference type="FunFam" id="2.60.40.10:FF:000375">
    <property type="entry name" value="Sodium channel beta 1 subunit"/>
    <property type="match status" value="1"/>
</dbReference>
<dbReference type="PANTHER" id="PTHR47236">
    <property type="entry name" value="GENE, 32742-RELATED-RELATED"/>
    <property type="match status" value="1"/>
</dbReference>
<dbReference type="InterPro" id="IPR003599">
    <property type="entry name" value="Ig_sub"/>
</dbReference>
<dbReference type="PANTHER" id="PTHR47236:SF4">
    <property type="entry name" value="GENE 9195-RELATED"/>
    <property type="match status" value="1"/>
</dbReference>
<feature type="compositionally biased region" description="Low complexity" evidence="20">
    <location>
        <begin position="918"/>
        <end position="935"/>
    </location>
</feature>
<comment type="similarity">
    <text evidence="2">Belongs to the sodium channel auxiliary subunit SCN3B (TC 8.A.17) family.</text>
</comment>
<evidence type="ECO:0000256" key="9">
    <source>
        <dbReference type="ARBA" id="ARBA00022989"/>
    </source>
</evidence>
<dbReference type="GO" id="GO:0005886">
    <property type="term" value="C:plasma membrane"/>
    <property type="evidence" value="ECO:0007669"/>
    <property type="project" value="UniProtKB-SubCell"/>
</dbReference>
<dbReference type="EMBL" id="SWLE01000003">
    <property type="protein sequence ID" value="TNN01851.1"/>
    <property type="molecule type" value="Genomic_DNA"/>
</dbReference>
<evidence type="ECO:0000256" key="8">
    <source>
        <dbReference type="ARBA" id="ARBA00022882"/>
    </source>
</evidence>
<feature type="transmembrane region" description="Helical" evidence="21">
    <location>
        <begin position="1206"/>
        <end position="1227"/>
    </location>
</feature>
<keyword evidence="5" id="KW-1003">Cell membrane</keyword>
<dbReference type="Pfam" id="PF07686">
    <property type="entry name" value="V-set"/>
    <property type="match status" value="1"/>
</dbReference>
<dbReference type="InterPro" id="IPR036179">
    <property type="entry name" value="Ig-like_dom_sf"/>
</dbReference>
<evidence type="ECO:0000256" key="21">
    <source>
        <dbReference type="SAM" id="Phobius"/>
    </source>
</evidence>
<comment type="subunit">
    <text evidence="19">A voltage-gated sodium (Nav) channel consists of an ion-conducting pore-forming alpha subunit functional on its own that is regulated by one or more beta subunits. Forms homodimers and homotrimers. SCN3B is non-covalently associated with alpha subunits and induces the formation of alpha subunit oligomers, including trimers. Interacts with SCN5A/Nav1.5; regulatory subunit of SCN5A/Nav1.5. Interacts with SCN7A/Nav2.1; probable regulatory subunit of SCN7A/Nav2.1. Interacts with SCN10A; regulatory subunit of SCN10A/Nav1.8. Interacts with NFASC; probably involved in targeting the sodium channels to the nodes of Ranvier.</text>
</comment>
<keyword evidence="12 21" id="KW-0472">Membrane</keyword>
<dbReference type="Gene3D" id="2.10.50.10">
    <property type="entry name" value="Tumor Necrosis Factor Receptor, subunit A, domain 2"/>
    <property type="match status" value="1"/>
</dbReference>
<keyword evidence="11" id="KW-0406">Ion transport</keyword>
<dbReference type="InterPro" id="IPR013783">
    <property type="entry name" value="Ig-like_fold"/>
</dbReference>
<keyword evidence="13" id="KW-1015">Disulfide bond</keyword>
<keyword evidence="9 21" id="KW-1133">Transmembrane helix</keyword>
<evidence type="ECO:0000256" key="10">
    <source>
        <dbReference type="ARBA" id="ARBA00023053"/>
    </source>
</evidence>
<evidence type="ECO:0000256" key="16">
    <source>
        <dbReference type="ARBA" id="ARBA00023303"/>
    </source>
</evidence>
<evidence type="ECO:0000256" key="12">
    <source>
        <dbReference type="ARBA" id="ARBA00023136"/>
    </source>
</evidence>
<dbReference type="SUPFAM" id="SSF48726">
    <property type="entry name" value="Immunoglobulin"/>
    <property type="match status" value="1"/>
</dbReference>
<sequence>MPVNTSGVRGSKKSCCRVCEGGTYRPYLSHFLKCLPCPMGYFCPPGTTNPPTRCAEYYSLIISIYYSGTERYNAYPCPLGHVCPLGSSQPVPCPPGFFGNLTHAGTNGDCHPCPAGTFNHLQAQEACLPCGSSSTSPADASVSATSQLKSFATQPAFPGCPESSAVSPKMDGYCSASTVTDVLGPELHAKRIGKIHLVQFASEGVFGWIPTHGQIISQFLSEPDHATGARTRVRRDTGDHPVLPRVSNPIICLSTGDMLIFALAINHTERGKYVFVDSAVSEWSMVVVVSEEGTDCDPRSLSFQPMTPAQLVRHGIVKQHRLNFLPDWGVIVEHYKLIALFWCFIVAMSSRGGFLGRRGVGEGAESEELTVSKGGLSALCDLEEFNVKTLYDKLEDQNLHIASQLARHRRDVQEFHRSICQHAESLKNVFETMDVKKLSLFRDLLLTKSVADNKTDSQAEAFAASLSDVLRLAEAILCRLTGDTWQNQSLLGPCDSREREQHSGFIHGDVNMSSTQGAAPCISDPDLFKLVSISPLFKTLQEICQRLHYSTNSGSSQHLNNEAEHSVQDSNNGSLIPTPLDRLSPQHSAVFLFGCQMMQLLATCPLFPSVLLLPAKSLPVSSNLCDGALLASCSGDFHFDAINQILYLSEAQLGHVGHFLATILQSMAYITSGSEPQRFVHALREAISVIALQLFNLSFKRSGAECDISQGQHGSLVKEFLNIKAPTEEQFTDCLLASRLQKYNCFQLEQLITDLKQQLPEDSDRGLPPRGTPMQVTIVEEEIDRLNESFLQLSVQLQRKLHMLTETSAGSSFVTTLTSVPVPSHNGTTLLELKRRHVAQRLNELQIRLGQIKQCQQSKDGTRGRSQRDSSFTLQGAGQQPPERDGCSPTGGLWQDGSPGRRSPGQKTLTSLRESHISGPRSCSSGTRGRSTVRSSDCDSTGRFSPREAPDTFAQIERSRLACLRQGRDGIMSRVSGISFTRERKVSRSRARVRLGRGAVLGPERISTTPGLLFRQLKGRFRKQHFRRNTVEQRLRNQFNMVTQPGVQLHMLVLLFSVVNMSQPVCVDVPSATEAVLGEPMKLTCIACLKREEIKARTRVDWYYMPTKEKNVPPNKTHIYRFEDYNLIEMDGPFKGRLFWNGTQDLQDLSIRIDKVKYDDSGVYECHVFRRFEFNLFAPTVLITKDIKLRVKEKASQDTAALYSEITMYVLLVFLTSWLLVEMVYCYRKISRSDEQTQDAA</sequence>
<evidence type="ECO:0000259" key="22">
    <source>
        <dbReference type="PROSITE" id="PS50835"/>
    </source>
</evidence>
<keyword evidence="14" id="KW-0325">Glycoprotein</keyword>
<dbReference type="InterPro" id="IPR007110">
    <property type="entry name" value="Ig-like_dom"/>
</dbReference>
<evidence type="ECO:0000256" key="7">
    <source>
        <dbReference type="ARBA" id="ARBA00022729"/>
    </source>
</evidence>
<evidence type="ECO:0000256" key="6">
    <source>
        <dbReference type="ARBA" id="ARBA00022692"/>
    </source>
</evidence>
<comment type="subcellular location">
    <subcellularLocation>
        <location evidence="1">Cell membrane</location>
        <topology evidence="1">Single-pass type I membrane protein</topology>
    </subcellularLocation>
</comment>
<dbReference type="PROSITE" id="PS50835">
    <property type="entry name" value="IG_LIKE"/>
    <property type="match status" value="1"/>
</dbReference>
<keyword evidence="4" id="KW-0894">Sodium channel</keyword>
<evidence type="ECO:0000256" key="5">
    <source>
        <dbReference type="ARBA" id="ARBA00022475"/>
    </source>
</evidence>
<dbReference type="SMART" id="SM00409">
    <property type="entry name" value="IG"/>
    <property type="match status" value="1"/>
</dbReference>
<proteinExistence type="inferred from homology"/>
<dbReference type="InterPro" id="IPR013106">
    <property type="entry name" value="Ig_V-set"/>
</dbReference>
<keyword evidence="15" id="KW-0739">Sodium transport</keyword>
<evidence type="ECO:0000256" key="19">
    <source>
        <dbReference type="ARBA" id="ARBA00049669"/>
    </source>
</evidence>
<dbReference type="GO" id="GO:0034702">
    <property type="term" value="C:monoatomic ion channel complex"/>
    <property type="evidence" value="ECO:0007669"/>
    <property type="project" value="UniProtKB-KW"/>
</dbReference>
<protein>
    <recommendedName>
        <fullName evidence="18">Sodium channel regulatory subunit beta-3</fullName>
    </recommendedName>
</protein>
<evidence type="ECO:0000256" key="20">
    <source>
        <dbReference type="SAM" id="MobiDB-lite"/>
    </source>
</evidence>
<dbReference type="GO" id="GO:0005272">
    <property type="term" value="F:sodium channel activity"/>
    <property type="evidence" value="ECO:0007669"/>
    <property type="project" value="UniProtKB-KW"/>
</dbReference>
<evidence type="ECO:0000256" key="13">
    <source>
        <dbReference type="ARBA" id="ARBA00023157"/>
    </source>
</evidence>
<name>A0A4Z2CCI1_9TELE</name>
<evidence type="ECO:0000256" key="15">
    <source>
        <dbReference type="ARBA" id="ARBA00023201"/>
    </source>
</evidence>
<gene>
    <name evidence="23" type="ORF">fugu_011233</name>
</gene>
<keyword evidence="7" id="KW-0732">Signal</keyword>
<evidence type="ECO:0000256" key="17">
    <source>
        <dbReference type="ARBA" id="ARBA00023319"/>
    </source>
</evidence>
<dbReference type="Proteomes" id="UP000516260">
    <property type="component" value="Chromosome 11"/>
</dbReference>
<keyword evidence="16" id="KW-0407">Ion channel</keyword>
<keyword evidence="24" id="KW-1185">Reference proteome</keyword>
<reference evidence="23 24" key="1">
    <citation type="submission" date="2019-04" db="EMBL/GenBank/DDBJ databases">
        <title>The sequence and de novo assembly of Takifugu bimaculatus genome using PacBio and Hi-C technologies.</title>
        <authorList>
            <person name="Xu P."/>
            <person name="Liu B."/>
            <person name="Zhou Z."/>
        </authorList>
    </citation>
    <scope>NUCLEOTIDE SEQUENCE [LARGE SCALE GENOMIC DNA]</scope>
    <source>
        <strain evidence="23">TB-2018</strain>
        <tissue evidence="23">Muscle</tissue>
    </source>
</reference>
<keyword evidence="8" id="KW-0851">Voltage-gated channel</keyword>
<dbReference type="AlphaFoldDB" id="A0A4Z2CCI1"/>
<keyword evidence="3" id="KW-0813">Transport</keyword>
<comment type="caution">
    <text evidence="23">The sequence shown here is derived from an EMBL/GenBank/DDBJ whole genome shotgun (WGS) entry which is preliminary data.</text>
</comment>
<evidence type="ECO:0000256" key="1">
    <source>
        <dbReference type="ARBA" id="ARBA00004251"/>
    </source>
</evidence>
<accession>A0A4Z2CCI1</accession>
<feature type="region of interest" description="Disordered" evidence="20">
    <location>
        <begin position="853"/>
        <end position="952"/>
    </location>
</feature>
<dbReference type="Gene3D" id="2.60.40.10">
    <property type="entry name" value="Immunoglobulins"/>
    <property type="match status" value="1"/>
</dbReference>
<evidence type="ECO:0000313" key="24">
    <source>
        <dbReference type="Proteomes" id="UP000516260"/>
    </source>
</evidence>
<keyword evidence="10" id="KW-0915">Sodium</keyword>
<evidence type="ECO:0000256" key="3">
    <source>
        <dbReference type="ARBA" id="ARBA00022448"/>
    </source>
</evidence>
<evidence type="ECO:0000256" key="11">
    <source>
        <dbReference type="ARBA" id="ARBA00023065"/>
    </source>
</evidence>
<dbReference type="SMART" id="SM01411">
    <property type="entry name" value="Ephrin_rec_like"/>
    <property type="match status" value="2"/>
</dbReference>
<evidence type="ECO:0000313" key="23">
    <source>
        <dbReference type="EMBL" id="TNN01851.1"/>
    </source>
</evidence>
<evidence type="ECO:0000256" key="14">
    <source>
        <dbReference type="ARBA" id="ARBA00023180"/>
    </source>
</evidence>
<organism evidence="23 24">
    <name type="scientific">Takifugu bimaculatus</name>
    <dbReference type="NCBI Taxonomy" id="433685"/>
    <lineage>
        <taxon>Eukaryota</taxon>
        <taxon>Metazoa</taxon>
        <taxon>Chordata</taxon>
        <taxon>Craniata</taxon>
        <taxon>Vertebrata</taxon>
        <taxon>Euteleostomi</taxon>
        <taxon>Actinopterygii</taxon>
        <taxon>Neopterygii</taxon>
        <taxon>Teleostei</taxon>
        <taxon>Neoteleostei</taxon>
        <taxon>Acanthomorphata</taxon>
        <taxon>Eupercaria</taxon>
        <taxon>Tetraodontiformes</taxon>
        <taxon>Tetradontoidea</taxon>
        <taxon>Tetraodontidae</taxon>
        <taxon>Takifugu</taxon>
    </lineage>
</organism>
<evidence type="ECO:0000256" key="2">
    <source>
        <dbReference type="ARBA" id="ARBA00010404"/>
    </source>
</evidence>